<proteinExistence type="predicted"/>
<feature type="transmembrane region" description="Helical" evidence="1">
    <location>
        <begin position="82"/>
        <end position="104"/>
    </location>
</feature>
<feature type="transmembrane region" description="Helical" evidence="1">
    <location>
        <begin position="49"/>
        <end position="70"/>
    </location>
</feature>
<sequence>MRSVYILYNALFIKFYFLSGLRTYRICCRWIRKVYLRIRRNTEAIRDDGSFSVLLLYLFLLPVSAIYMGLTHVHKCPASAHLPYLISALGIFGCLILLVLLSNLVLKLRGRFYHEICLMALAAFITFLASLLLMV</sequence>
<evidence type="ECO:0000313" key="2">
    <source>
        <dbReference type="EMBL" id="GFU17328.1"/>
    </source>
</evidence>
<accession>A0A8X6QBC4</accession>
<evidence type="ECO:0000256" key="1">
    <source>
        <dbReference type="SAM" id="Phobius"/>
    </source>
</evidence>
<comment type="caution">
    <text evidence="2">The sequence shown here is derived from an EMBL/GenBank/DDBJ whole genome shotgun (WGS) entry which is preliminary data.</text>
</comment>
<dbReference type="Proteomes" id="UP000887013">
    <property type="component" value="Unassembled WGS sequence"/>
</dbReference>
<dbReference type="AlphaFoldDB" id="A0A8X6QBC4"/>
<protein>
    <submittedName>
        <fullName evidence="2">Uncharacterized protein</fullName>
    </submittedName>
</protein>
<name>A0A8X6QBC4_NEPPI</name>
<feature type="transmembrane region" description="Helical" evidence="1">
    <location>
        <begin position="6"/>
        <end position="28"/>
    </location>
</feature>
<evidence type="ECO:0000313" key="3">
    <source>
        <dbReference type="Proteomes" id="UP000887013"/>
    </source>
</evidence>
<keyword evidence="1" id="KW-0472">Membrane</keyword>
<organism evidence="2 3">
    <name type="scientific">Nephila pilipes</name>
    <name type="common">Giant wood spider</name>
    <name type="synonym">Nephila maculata</name>
    <dbReference type="NCBI Taxonomy" id="299642"/>
    <lineage>
        <taxon>Eukaryota</taxon>
        <taxon>Metazoa</taxon>
        <taxon>Ecdysozoa</taxon>
        <taxon>Arthropoda</taxon>
        <taxon>Chelicerata</taxon>
        <taxon>Arachnida</taxon>
        <taxon>Araneae</taxon>
        <taxon>Araneomorphae</taxon>
        <taxon>Entelegynae</taxon>
        <taxon>Araneoidea</taxon>
        <taxon>Nephilidae</taxon>
        <taxon>Nephila</taxon>
    </lineage>
</organism>
<keyword evidence="3" id="KW-1185">Reference proteome</keyword>
<feature type="non-terminal residue" evidence="2">
    <location>
        <position position="1"/>
    </location>
</feature>
<feature type="transmembrane region" description="Helical" evidence="1">
    <location>
        <begin position="116"/>
        <end position="134"/>
    </location>
</feature>
<gene>
    <name evidence="2" type="ORF">NPIL_196721</name>
</gene>
<keyword evidence="1" id="KW-1133">Transmembrane helix</keyword>
<reference evidence="2" key="1">
    <citation type="submission" date="2020-08" db="EMBL/GenBank/DDBJ databases">
        <title>Multicomponent nature underlies the extraordinary mechanical properties of spider dragline silk.</title>
        <authorList>
            <person name="Kono N."/>
            <person name="Nakamura H."/>
            <person name="Mori M."/>
            <person name="Yoshida Y."/>
            <person name="Ohtoshi R."/>
            <person name="Malay A.D."/>
            <person name="Moran D.A.P."/>
            <person name="Tomita M."/>
            <person name="Numata K."/>
            <person name="Arakawa K."/>
        </authorList>
    </citation>
    <scope>NUCLEOTIDE SEQUENCE</scope>
</reference>
<keyword evidence="1" id="KW-0812">Transmembrane</keyword>
<dbReference type="EMBL" id="BMAW01079913">
    <property type="protein sequence ID" value="GFU17328.1"/>
    <property type="molecule type" value="Genomic_DNA"/>
</dbReference>